<dbReference type="InterPro" id="IPR041118">
    <property type="entry name" value="Rx_N"/>
</dbReference>
<feature type="domain" description="Disease resistance N-terminal" evidence="5">
    <location>
        <begin position="5"/>
        <end position="96"/>
    </location>
</feature>
<name>A0AA87YPX1_FICCA</name>
<dbReference type="Gene3D" id="1.20.5.4130">
    <property type="match status" value="1"/>
</dbReference>
<dbReference type="CDD" id="cd14798">
    <property type="entry name" value="RX-CC_like"/>
    <property type="match status" value="1"/>
</dbReference>
<gene>
    <name evidence="6" type="ORF">TIFTF001_042962</name>
</gene>
<evidence type="ECO:0000313" key="7">
    <source>
        <dbReference type="Proteomes" id="UP001187192"/>
    </source>
</evidence>
<dbReference type="AlphaFoldDB" id="A0AA87YPX1"/>
<evidence type="ECO:0000256" key="1">
    <source>
        <dbReference type="ARBA" id="ARBA00022737"/>
    </source>
</evidence>
<accession>A0AA87YPX1</accession>
<dbReference type="GO" id="GO:0043531">
    <property type="term" value="F:ADP binding"/>
    <property type="evidence" value="ECO:0007669"/>
    <property type="project" value="InterPro"/>
</dbReference>
<dbReference type="InterPro" id="IPR027417">
    <property type="entry name" value="P-loop_NTPase"/>
</dbReference>
<dbReference type="Pfam" id="PF00931">
    <property type="entry name" value="NB-ARC"/>
    <property type="match status" value="1"/>
</dbReference>
<keyword evidence="3" id="KW-0611">Plant defense</keyword>
<comment type="caution">
    <text evidence="6">The sequence shown here is derived from an EMBL/GenBank/DDBJ whole genome shotgun (WGS) entry which is preliminary data.</text>
</comment>
<dbReference type="Pfam" id="PF18052">
    <property type="entry name" value="Rx_N"/>
    <property type="match status" value="1"/>
</dbReference>
<dbReference type="PANTHER" id="PTHR19338:SF32">
    <property type="entry name" value="OS06G0287500 PROTEIN"/>
    <property type="match status" value="1"/>
</dbReference>
<keyword evidence="7" id="KW-1185">Reference proteome</keyword>
<evidence type="ECO:0000259" key="5">
    <source>
        <dbReference type="Pfam" id="PF18052"/>
    </source>
</evidence>
<feature type="domain" description="NB-ARC" evidence="4">
    <location>
        <begin position="163"/>
        <end position="210"/>
    </location>
</feature>
<dbReference type="Gene3D" id="3.40.50.300">
    <property type="entry name" value="P-loop containing nucleotide triphosphate hydrolases"/>
    <property type="match status" value="1"/>
</dbReference>
<dbReference type="GO" id="GO:0006952">
    <property type="term" value="P:defense response"/>
    <property type="evidence" value="ECO:0007669"/>
    <property type="project" value="UniProtKB-KW"/>
</dbReference>
<dbReference type="Proteomes" id="UP001187192">
    <property type="component" value="Unassembled WGS sequence"/>
</dbReference>
<sequence>MAEIVVGPVIDKLIRLLLEEAKLLKGVHGEVQSLTDELESIKYFLKDAELRAEKGETNGGLKIWVKQVTDEANRIEDVIDEYLHCVTPRHRHHQSRFSGFPQKIGLLIKQWKACRDLPSKVEDIKTLLSEIKQRSERYDFRKYSVEEGSDNKITVHVENGDFIGKTTLASKVYNSEIVKKHFNCCSWIAVSQSYNMQKLLKSMIRQICIGAEGNKGEILDGIEELIDFLRHFLEQQSRVIVTTRGDTIATAALSRSVM</sequence>
<dbReference type="InterPro" id="IPR002182">
    <property type="entry name" value="NB-ARC"/>
</dbReference>
<dbReference type="PANTHER" id="PTHR19338">
    <property type="entry name" value="TRANSLOCASE OF INNER MITOCHONDRIAL MEMBRANE 13 HOMOLOG"/>
    <property type="match status" value="1"/>
</dbReference>
<evidence type="ECO:0000259" key="4">
    <source>
        <dbReference type="Pfam" id="PF00931"/>
    </source>
</evidence>
<evidence type="ECO:0000313" key="6">
    <source>
        <dbReference type="EMBL" id="GMN19998.1"/>
    </source>
</evidence>
<dbReference type="SUPFAM" id="SSF52540">
    <property type="entry name" value="P-loop containing nucleoside triphosphate hydrolases"/>
    <property type="match status" value="1"/>
</dbReference>
<protein>
    <submittedName>
        <fullName evidence="6">Uncharacterized protein</fullName>
    </submittedName>
</protein>
<evidence type="ECO:0000256" key="2">
    <source>
        <dbReference type="ARBA" id="ARBA00022741"/>
    </source>
</evidence>
<proteinExistence type="predicted"/>
<reference evidence="6" key="1">
    <citation type="submission" date="2023-07" db="EMBL/GenBank/DDBJ databases">
        <title>draft genome sequence of fig (Ficus carica).</title>
        <authorList>
            <person name="Takahashi T."/>
            <person name="Nishimura K."/>
        </authorList>
    </citation>
    <scope>NUCLEOTIDE SEQUENCE</scope>
</reference>
<evidence type="ECO:0000256" key="3">
    <source>
        <dbReference type="ARBA" id="ARBA00022821"/>
    </source>
</evidence>
<keyword evidence="2" id="KW-0547">Nucleotide-binding</keyword>
<keyword evidence="1" id="KW-0677">Repeat</keyword>
<organism evidence="6 7">
    <name type="scientific">Ficus carica</name>
    <name type="common">Common fig</name>
    <dbReference type="NCBI Taxonomy" id="3494"/>
    <lineage>
        <taxon>Eukaryota</taxon>
        <taxon>Viridiplantae</taxon>
        <taxon>Streptophyta</taxon>
        <taxon>Embryophyta</taxon>
        <taxon>Tracheophyta</taxon>
        <taxon>Spermatophyta</taxon>
        <taxon>Magnoliopsida</taxon>
        <taxon>eudicotyledons</taxon>
        <taxon>Gunneridae</taxon>
        <taxon>Pentapetalae</taxon>
        <taxon>rosids</taxon>
        <taxon>fabids</taxon>
        <taxon>Rosales</taxon>
        <taxon>Moraceae</taxon>
        <taxon>Ficeae</taxon>
        <taxon>Ficus</taxon>
    </lineage>
</organism>
<dbReference type="InterPro" id="IPR038005">
    <property type="entry name" value="RX-like_CC"/>
</dbReference>
<dbReference type="EMBL" id="BTGU01002568">
    <property type="protein sequence ID" value="GMN19998.1"/>
    <property type="molecule type" value="Genomic_DNA"/>
</dbReference>